<reference evidence="1 2" key="1">
    <citation type="submission" date="2023-07" db="EMBL/GenBank/DDBJ databases">
        <title>Sorghum-associated microbial communities from plants grown in Nebraska, USA.</title>
        <authorList>
            <person name="Schachtman D."/>
        </authorList>
    </citation>
    <scope>NUCLEOTIDE SEQUENCE [LARGE SCALE GENOMIC DNA]</scope>
    <source>
        <strain evidence="1 2">584</strain>
    </source>
</reference>
<dbReference type="EMBL" id="JAVDPW010000002">
    <property type="protein sequence ID" value="MDR6288612.1"/>
    <property type="molecule type" value="Genomic_DNA"/>
</dbReference>
<organism evidence="1 2">
    <name type="scientific">Inquilinus ginsengisoli</name>
    <dbReference type="NCBI Taxonomy" id="363840"/>
    <lineage>
        <taxon>Bacteria</taxon>
        <taxon>Pseudomonadati</taxon>
        <taxon>Pseudomonadota</taxon>
        <taxon>Alphaproteobacteria</taxon>
        <taxon>Rhodospirillales</taxon>
        <taxon>Rhodospirillaceae</taxon>
        <taxon>Inquilinus</taxon>
    </lineage>
</organism>
<protein>
    <recommendedName>
        <fullName evidence="3">AlpA family phage regulatory protein</fullName>
    </recommendedName>
</protein>
<dbReference type="Proteomes" id="UP001262410">
    <property type="component" value="Unassembled WGS sequence"/>
</dbReference>
<evidence type="ECO:0008006" key="3">
    <source>
        <dbReference type="Google" id="ProtNLM"/>
    </source>
</evidence>
<comment type="caution">
    <text evidence="1">The sequence shown here is derived from an EMBL/GenBank/DDBJ whole genome shotgun (WGS) entry which is preliminary data.</text>
</comment>
<accession>A0ABU1JJW2</accession>
<proteinExistence type="predicted"/>
<evidence type="ECO:0000313" key="1">
    <source>
        <dbReference type="EMBL" id="MDR6288612.1"/>
    </source>
</evidence>
<dbReference type="RefSeq" id="WP_309792621.1">
    <property type="nucleotide sequence ID" value="NZ_JAVDPW010000002.1"/>
</dbReference>
<gene>
    <name evidence="1" type="ORF">E9232_001119</name>
</gene>
<name>A0ABU1JJW2_9PROT</name>
<evidence type="ECO:0000313" key="2">
    <source>
        <dbReference type="Proteomes" id="UP001262410"/>
    </source>
</evidence>
<keyword evidence="2" id="KW-1185">Reference proteome</keyword>
<sequence length="84" mass="9998">MIDKIDISAYRLMTPQMVAKILVLDVRSLPKLARREKTFPRPVTSGLRPSGAPRLMFIEREFLQWWARNEQNRQWIFNDEPTEP</sequence>